<keyword evidence="3" id="KW-1185">Reference proteome</keyword>
<feature type="transmembrane region" description="Helical" evidence="1">
    <location>
        <begin position="144"/>
        <end position="161"/>
    </location>
</feature>
<dbReference type="Proteomes" id="UP000436181">
    <property type="component" value="Unassembled WGS sequence"/>
</dbReference>
<evidence type="ECO:0000313" key="2">
    <source>
        <dbReference type="EMBL" id="KAB3519974.1"/>
    </source>
</evidence>
<evidence type="ECO:0008006" key="4">
    <source>
        <dbReference type="Google" id="ProtNLM"/>
    </source>
</evidence>
<accession>A0ABQ6VCM1</accession>
<feature type="transmembrane region" description="Helical" evidence="1">
    <location>
        <begin position="336"/>
        <end position="355"/>
    </location>
</feature>
<dbReference type="EMBL" id="WBZJ01000003">
    <property type="protein sequence ID" value="KAB3519974.1"/>
    <property type="molecule type" value="Genomic_DNA"/>
</dbReference>
<proteinExistence type="predicted"/>
<feature type="transmembrane region" description="Helical" evidence="1">
    <location>
        <begin position="86"/>
        <end position="105"/>
    </location>
</feature>
<organism evidence="2 3">
    <name type="scientific">Corynebacterium zhongnanshanii</name>
    <dbReference type="NCBI Taxonomy" id="2768834"/>
    <lineage>
        <taxon>Bacteria</taxon>
        <taxon>Bacillati</taxon>
        <taxon>Actinomycetota</taxon>
        <taxon>Actinomycetes</taxon>
        <taxon>Mycobacteriales</taxon>
        <taxon>Corynebacteriaceae</taxon>
        <taxon>Corynebacterium</taxon>
    </lineage>
</organism>
<comment type="caution">
    <text evidence="2">The sequence shown here is derived from an EMBL/GenBank/DDBJ whole genome shotgun (WGS) entry which is preliminary data.</text>
</comment>
<keyword evidence="1" id="KW-0472">Membrane</keyword>
<feature type="transmembrane region" description="Helical" evidence="1">
    <location>
        <begin position="296"/>
        <end position="316"/>
    </location>
</feature>
<gene>
    <name evidence="2" type="ORF">F8377_08710</name>
</gene>
<reference evidence="2 3" key="1">
    <citation type="submission" date="2019-10" db="EMBL/GenBank/DDBJ databases">
        <title>Corynebacterium sp novel species isolated from the respiratory tract of Marmot.</title>
        <authorList>
            <person name="Zhang G."/>
        </authorList>
    </citation>
    <scope>NUCLEOTIDE SEQUENCE [LARGE SCALE GENOMIC DNA]</scope>
    <source>
        <strain evidence="2 3">336</strain>
    </source>
</reference>
<feature type="transmembrane region" description="Helical" evidence="1">
    <location>
        <begin position="581"/>
        <end position="602"/>
    </location>
</feature>
<feature type="transmembrane region" description="Helical" evidence="1">
    <location>
        <begin position="167"/>
        <end position="193"/>
    </location>
</feature>
<feature type="transmembrane region" description="Helical" evidence="1">
    <location>
        <begin position="362"/>
        <end position="380"/>
    </location>
</feature>
<feature type="transmembrane region" description="Helical" evidence="1">
    <location>
        <begin position="200"/>
        <end position="219"/>
    </location>
</feature>
<feature type="transmembrane region" description="Helical" evidence="1">
    <location>
        <begin position="268"/>
        <end position="284"/>
    </location>
</feature>
<evidence type="ECO:0000256" key="1">
    <source>
        <dbReference type="SAM" id="Phobius"/>
    </source>
</evidence>
<dbReference type="RefSeq" id="WP_151844733.1">
    <property type="nucleotide sequence ID" value="NZ_WBZJ01000003.1"/>
</dbReference>
<keyword evidence="1" id="KW-1133">Transmembrane helix</keyword>
<keyword evidence="1" id="KW-0812">Transmembrane</keyword>
<name>A0ABQ6VCM1_9CORY</name>
<protein>
    <recommendedName>
        <fullName evidence="4">Glycosyltransferase RgtA/B/C/D-like domain-containing protein</fullName>
    </recommendedName>
</protein>
<evidence type="ECO:0000313" key="3">
    <source>
        <dbReference type="Proteomes" id="UP000436181"/>
    </source>
</evidence>
<feature type="transmembrane region" description="Helical" evidence="1">
    <location>
        <begin position="15"/>
        <end position="33"/>
    </location>
</feature>
<sequence>MSTQTSRTTQRRNSFLLAGWFFLVTGLTLWPFWKGLYTTNPHHVFMLRDMFIAQDMALNSSARGTAMGAPRNLPQDTIFGIITPEIPGVALASFLVLLCAFTGCWHATLMVRNMAGGGLAPQMAASLFVIWNPFTIERFLQGQWTIATAAFLMPVLAYSIADRRWGSWLLGFAGSALVPTGALLAVITSLTFARGIRDRGITLITGAFMSSPWILAILLNPHGASGSLSSPRSAELFAARAEEGIGTLGALLSLGGIWNADAEAPSRTLLPTIVGLVLVLVLLLGMRELWRVYRPVAVMTVVAILLPAAFATPWGLEFMGWLVSTVPGAGLLRDTQKFVCLAIPGYVLLIGVFVGKFGEASVGRAWASSLIIMMATVISVPCFPRDIAPLSTQPISPVWDRIMTAVDAAPPGKILMFPPGNYHQRGEYPSISPAMKLLSGEPLDPGFLIVDGRLVDGQPEVMGLLKAVIDGGDDVHKRLADADVSWVLLDTASDAGREAVSAAKETMFEAGYPLILAADGYLLFRVSHAGAAGVGPAVSSGSAGSAGSSGSVASGASGAAHAAASHAGDAPESERPHPSTLPAPVGLIMFWSATVLGLGLRIQHFALRWVRRK</sequence>